<keyword evidence="2" id="KW-1185">Reference proteome</keyword>
<name>A0AAU9EX24_9BACT</name>
<gene>
    <name evidence="1" type="ORF">FAK_04330</name>
</gene>
<evidence type="ECO:0000313" key="2">
    <source>
        <dbReference type="Proteomes" id="UP001366166"/>
    </source>
</evidence>
<accession>A0AAU9EX24</accession>
<dbReference type="AlphaFoldDB" id="A0AAU9EX24"/>
<sequence>MTGGFVKSLGALLVVACLAAGCGVGYAPSGLDPARLEIAAQGSITQEDINRAVFQQVGSLQDQPTLYHWLGKPTWQVEAFMLGSADAIWALKPLEGLAKPQVGMEARGVAAFEAPSGKNHYRITWACVVTHYWDEGGTWQEPVYVYLRQQEVTLELAPGQVLRISPFTNEKGK</sequence>
<dbReference type="KEGG" id="dmp:FAK_04330"/>
<dbReference type="Proteomes" id="UP001366166">
    <property type="component" value="Chromosome"/>
</dbReference>
<proteinExistence type="predicted"/>
<organism evidence="1 2">
    <name type="scientific">Desulfoferula mesophila</name>
    <dbReference type="NCBI Taxonomy" id="3058419"/>
    <lineage>
        <taxon>Bacteria</taxon>
        <taxon>Pseudomonadati</taxon>
        <taxon>Thermodesulfobacteriota</taxon>
        <taxon>Desulfarculia</taxon>
        <taxon>Desulfarculales</taxon>
        <taxon>Desulfarculaceae</taxon>
        <taxon>Desulfoferula</taxon>
    </lineage>
</organism>
<dbReference type="RefSeq" id="WP_338605009.1">
    <property type="nucleotide sequence ID" value="NZ_AP028679.1"/>
</dbReference>
<dbReference type="EMBL" id="AP028679">
    <property type="protein sequence ID" value="BEQ13367.1"/>
    <property type="molecule type" value="Genomic_DNA"/>
</dbReference>
<evidence type="ECO:0000313" key="1">
    <source>
        <dbReference type="EMBL" id="BEQ13367.1"/>
    </source>
</evidence>
<reference evidence="2" key="1">
    <citation type="journal article" date="2023" name="Arch. Microbiol.">
        <title>Desulfoferula mesophilus gen. nov. sp. nov., a mesophilic sulfate-reducing bacterium isolated from a brackish lake sediment.</title>
        <authorList>
            <person name="Watanabe T."/>
            <person name="Yabe T."/>
            <person name="Tsuji J.M."/>
            <person name="Fukui M."/>
        </authorList>
    </citation>
    <scope>NUCLEOTIDE SEQUENCE [LARGE SCALE GENOMIC DNA]</scope>
    <source>
        <strain evidence="2">12FAK</strain>
    </source>
</reference>
<evidence type="ECO:0008006" key="3">
    <source>
        <dbReference type="Google" id="ProtNLM"/>
    </source>
</evidence>
<protein>
    <recommendedName>
        <fullName evidence="3">Lipoprotein</fullName>
    </recommendedName>
</protein>